<evidence type="ECO:0000256" key="1">
    <source>
        <dbReference type="SAM" id="MobiDB-lite"/>
    </source>
</evidence>
<comment type="caution">
    <text evidence="2">The sequence shown here is derived from an EMBL/GenBank/DDBJ whole genome shotgun (WGS) entry which is preliminary data.</text>
</comment>
<protein>
    <submittedName>
        <fullName evidence="2">22848_t:CDS:1</fullName>
    </submittedName>
</protein>
<sequence length="118" mass="13993">NIEDNQTSWSKSLNNRKNQNPRQNTKITETEEPYSKKIDRKLSRLQMTNTQQNTKVLKTKVYNIEASLKKKTNYRVEEIAKYCQIAILQNFLKINIVRENPINPILLIDWGLHNHNNK</sequence>
<reference evidence="2 3" key="1">
    <citation type="submission" date="2021-06" db="EMBL/GenBank/DDBJ databases">
        <authorList>
            <person name="Kallberg Y."/>
            <person name="Tangrot J."/>
            <person name="Rosling A."/>
        </authorList>
    </citation>
    <scope>NUCLEOTIDE SEQUENCE [LARGE SCALE GENOMIC DNA]</scope>
    <source>
        <strain evidence="2 3">120-4 pot B 10/14</strain>
    </source>
</reference>
<keyword evidence="3" id="KW-1185">Reference proteome</keyword>
<dbReference type="EMBL" id="CAJVQB010008414">
    <property type="protein sequence ID" value="CAG8718526.1"/>
    <property type="molecule type" value="Genomic_DNA"/>
</dbReference>
<feature type="non-terminal residue" evidence="2">
    <location>
        <position position="1"/>
    </location>
</feature>
<feature type="compositionally biased region" description="Polar residues" evidence="1">
    <location>
        <begin position="1"/>
        <end position="27"/>
    </location>
</feature>
<dbReference type="Proteomes" id="UP000789901">
    <property type="component" value="Unassembled WGS sequence"/>
</dbReference>
<gene>
    <name evidence="2" type="ORF">GMARGA_LOCUS13319</name>
</gene>
<accession>A0ABN7V1P0</accession>
<name>A0ABN7V1P0_GIGMA</name>
<feature type="region of interest" description="Disordered" evidence="1">
    <location>
        <begin position="1"/>
        <end position="35"/>
    </location>
</feature>
<proteinExistence type="predicted"/>
<evidence type="ECO:0000313" key="3">
    <source>
        <dbReference type="Proteomes" id="UP000789901"/>
    </source>
</evidence>
<evidence type="ECO:0000313" key="2">
    <source>
        <dbReference type="EMBL" id="CAG8718526.1"/>
    </source>
</evidence>
<organism evidence="2 3">
    <name type="scientific">Gigaspora margarita</name>
    <dbReference type="NCBI Taxonomy" id="4874"/>
    <lineage>
        <taxon>Eukaryota</taxon>
        <taxon>Fungi</taxon>
        <taxon>Fungi incertae sedis</taxon>
        <taxon>Mucoromycota</taxon>
        <taxon>Glomeromycotina</taxon>
        <taxon>Glomeromycetes</taxon>
        <taxon>Diversisporales</taxon>
        <taxon>Gigasporaceae</taxon>
        <taxon>Gigaspora</taxon>
    </lineage>
</organism>